<dbReference type="Pfam" id="PF08818">
    <property type="entry name" value="DUF1801"/>
    <property type="match status" value="1"/>
</dbReference>
<evidence type="ECO:0000259" key="1">
    <source>
        <dbReference type="Pfam" id="PF08818"/>
    </source>
</evidence>
<dbReference type="InterPro" id="IPR014922">
    <property type="entry name" value="YdhG-like"/>
</dbReference>
<name>A0AAU8JYC5_9ACTN</name>
<dbReference type="EMBL" id="CP159872">
    <property type="protein sequence ID" value="XCM80108.1"/>
    <property type="molecule type" value="Genomic_DNA"/>
</dbReference>
<sequence length="140" mass="15282">MAEPRTKPTGASVEEFLAAVADERRRRDAQAVCALMAEATGEPPVLWGDSIVGFGTYHYRYASGREGDWPPVGMSPRKQALTVYLAEGFDRYADLLARLGPHTTGKGCLYLKRLDAVDLDALRALVAAVFDRLNGRTLSP</sequence>
<evidence type="ECO:0000313" key="2">
    <source>
        <dbReference type="EMBL" id="XCM80108.1"/>
    </source>
</evidence>
<dbReference type="SUPFAM" id="SSF159888">
    <property type="entry name" value="YdhG-like"/>
    <property type="match status" value="1"/>
</dbReference>
<dbReference type="RefSeq" id="WP_354641049.1">
    <property type="nucleotide sequence ID" value="NZ_CP159872.1"/>
</dbReference>
<reference evidence="2" key="1">
    <citation type="submission" date="2024-06" db="EMBL/GenBank/DDBJ databases">
        <title>The genome sequences of Kitasatospora sp. strain HUAS MG31.</title>
        <authorList>
            <person name="Mo P."/>
        </authorList>
    </citation>
    <scope>NUCLEOTIDE SEQUENCE</scope>
    <source>
        <strain evidence="2">HUAS MG31</strain>
    </source>
</reference>
<dbReference type="AlphaFoldDB" id="A0AAU8JYC5"/>
<gene>
    <name evidence="2" type="ORF">ABWK59_14835</name>
</gene>
<dbReference type="KEGG" id="kcm:ABWK59_14835"/>
<accession>A0AAU8JYC5</accession>
<feature type="domain" description="YdhG-like" evidence="1">
    <location>
        <begin position="25"/>
        <end position="128"/>
    </location>
</feature>
<organism evidence="2">
    <name type="scientific">Kitasatospora camelliae</name>
    <dbReference type="NCBI Taxonomy" id="3156397"/>
    <lineage>
        <taxon>Bacteria</taxon>
        <taxon>Bacillati</taxon>
        <taxon>Actinomycetota</taxon>
        <taxon>Actinomycetes</taxon>
        <taxon>Kitasatosporales</taxon>
        <taxon>Streptomycetaceae</taxon>
        <taxon>Kitasatospora</taxon>
    </lineage>
</organism>
<protein>
    <submittedName>
        <fullName evidence="2">DUF1801 domain-containing protein</fullName>
    </submittedName>
</protein>
<proteinExistence type="predicted"/>